<evidence type="ECO:0000256" key="2">
    <source>
        <dbReference type="ARBA" id="ARBA00010792"/>
    </source>
</evidence>
<evidence type="ECO:0000256" key="4">
    <source>
        <dbReference type="ARBA" id="ARBA00022692"/>
    </source>
</evidence>
<protein>
    <recommendedName>
        <fullName evidence="8">VTT domain-containing protein</fullName>
    </recommendedName>
</protein>
<organism evidence="9 10">
    <name type="scientific">Nesterenkonia halobia</name>
    <dbReference type="NCBI Taxonomy" id="37922"/>
    <lineage>
        <taxon>Bacteria</taxon>
        <taxon>Bacillati</taxon>
        <taxon>Actinomycetota</taxon>
        <taxon>Actinomycetes</taxon>
        <taxon>Micrococcales</taxon>
        <taxon>Micrococcaceae</taxon>
        <taxon>Nesterenkonia</taxon>
    </lineage>
</organism>
<feature type="transmembrane region" description="Helical" evidence="7">
    <location>
        <begin position="148"/>
        <end position="169"/>
    </location>
</feature>
<comment type="caution">
    <text evidence="9">The sequence shown here is derived from an EMBL/GenBank/DDBJ whole genome shotgun (WGS) entry which is preliminary data.</text>
</comment>
<feature type="domain" description="VTT" evidence="8">
    <location>
        <begin position="37"/>
        <end position="168"/>
    </location>
</feature>
<keyword evidence="3 7" id="KW-1003">Cell membrane</keyword>
<comment type="similarity">
    <text evidence="2 7">Belongs to the DedA family.</text>
</comment>
<evidence type="ECO:0000313" key="9">
    <source>
        <dbReference type="EMBL" id="GAA3279806.1"/>
    </source>
</evidence>
<keyword evidence="4 7" id="KW-0812">Transmembrane</keyword>
<evidence type="ECO:0000256" key="6">
    <source>
        <dbReference type="ARBA" id="ARBA00023136"/>
    </source>
</evidence>
<evidence type="ECO:0000256" key="5">
    <source>
        <dbReference type="ARBA" id="ARBA00022989"/>
    </source>
</evidence>
<name>A0ABP6R776_9MICC</name>
<evidence type="ECO:0000256" key="7">
    <source>
        <dbReference type="RuleBase" id="RU367016"/>
    </source>
</evidence>
<keyword evidence="5 7" id="KW-1133">Transmembrane helix</keyword>
<dbReference type="InterPro" id="IPR032818">
    <property type="entry name" value="DedA-like"/>
</dbReference>
<dbReference type="InterPro" id="IPR032816">
    <property type="entry name" value="VTT_dom"/>
</dbReference>
<dbReference type="PANTHER" id="PTHR30353:SF15">
    <property type="entry name" value="INNER MEMBRANE PROTEIN YABI"/>
    <property type="match status" value="1"/>
</dbReference>
<comment type="subcellular location">
    <subcellularLocation>
        <location evidence="1 7">Cell membrane</location>
        <topology evidence="1 7">Multi-pass membrane protein</topology>
    </subcellularLocation>
</comment>
<evidence type="ECO:0000256" key="1">
    <source>
        <dbReference type="ARBA" id="ARBA00004651"/>
    </source>
</evidence>
<evidence type="ECO:0000259" key="8">
    <source>
        <dbReference type="Pfam" id="PF09335"/>
    </source>
</evidence>
<keyword evidence="10" id="KW-1185">Reference proteome</keyword>
<accession>A0ABP6R776</accession>
<evidence type="ECO:0000313" key="10">
    <source>
        <dbReference type="Proteomes" id="UP001501736"/>
    </source>
</evidence>
<feature type="transmembrane region" description="Helical" evidence="7">
    <location>
        <begin position="189"/>
        <end position="207"/>
    </location>
</feature>
<dbReference type="Pfam" id="PF09335">
    <property type="entry name" value="VTT_dom"/>
    <property type="match status" value="1"/>
</dbReference>
<reference evidence="10" key="1">
    <citation type="journal article" date="2019" name="Int. J. Syst. Evol. Microbiol.">
        <title>The Global Catalogue of Microorganisms (GCM) 10K type strain sequencing project: providing services to taxonomists for standard genome sequencing and annotation.</title>
        <authorList>
            <consortium name="The Broad Institute Genomics Platform"/>
            <consortium name="The Broad Institute Genome Sequencing Center for Infectious Disease"/>
            <person name="Wu L."/>
            <person name="Ma J."/>
        </authorList>
    </citation>
    <scope>NUCLEOTIDE SEQUENCE [LARGE SCALE GENOMIC DNA]</scope>
    <source>
        <strain evidence="10">JCM 11483</strain>
    </source>
</reference>
<keyword evidence="6 7" id="KW-0472">Membrane</keyword>
<dbReference type="EMBL" id="BAAAYG010000002">
    <property type="protein sequence ID" value="GAA3279806.1"/>
    <property type="molecule type" value="Genomic_DNA"/>
</dbReference>
<dbReference type="PANTHER" id="PTHR30353">
    <property type="entry name" value="INNER MEMBRANE PROTEIN DEDA-RELATED"/>
    <property type="match status" value="1"/>
</dbReference>
<dbReference type="RefSeq" id="WP_344717476.1">
    <property type="nucleotide sequence ID" value="NZ_BAAAYG010000002.1"/>
</dbReference>
<feature type="transmembrane region" description="Helical" evidence="7">
    <location>
        <begin position="58"/>
        <end position="78"/>
    </location>
</feature>
<evidence type="ECO:0000256" key="3">
    <source>
        <dbReference type="ARBA" id="ARBA00022475"/>
    </source>
</evidence>
<sequence>MPWPADLALALPTAGSAESPVALLLVVVALIGLPAGPAEPTALAAGLLAIRPELPLEAGVVAAAAGMAGGDLLSIGLAHRLSRRRPVDDHGARHARRPRADRARHLLARQADRPALAMLVLAGGRFLPGLRTPTAAAAGLAGLPIRRCVLAVSVGSLAWAAVWVSAGRLGASTLDAAGVAPGDLVGDGALLGTVAVLTLLVVGLILPRLGRDAERLRPCSVSSIRPPDLWRAEPSMHS</sequence>
<gene>
    <name evidence="9" type="ORF">GCM10020260_03280</name>
</gene>
<proteinExistence type="inferred from homology"/>
<feature type="transmembrane region" description="Helical" evidence="7">
    <location>
        <begin position="21"/>
        <end position="38"/>
    </location>
</feature>
<dbReference type="Proteomes" id="UP001501736">
    <property type="component" value="Unassembled WGS sequence"/>
</dbReference>